<evidence type="ECO:0008006" key="8">
    <source>
        <dbReference type="Google" id="ProtNLM"/>
    </source>
</evidence>
<dbReference type="GO" id="GO:0000159">
    <property type="term" value="C:protein phosphatase type 2A complex"/>
    <property type="evidence" value="ECO:0007669"/>
    <property type="project" value="EnsemblFungi"/>
</dbReference>
<keyword evidence="7" id="KW-1185">Reference proteome</keyword>
<dbReference type="Proteomes" id="UP000028545">
    <property type="component" value="Unassembled WGS sequence"/>
</dbReference>
<evidence type="ECO:0000259" key="4">
    <source>
        <dbReference type="Pfam" id="PF22646"/>
    </source>
</evidence>
<dbReference type="InterPro" id="IPR021133">
    <property type="entry name" value="HEAT_type_2"/>
</dbReference>
<dbReference type="PANTHER" id="PTHR10648">
    <property type="entry name" value="SERINE/THREONINE-PROTEIN PHOSPHATASE PP2A 65 KDA REGULATORY SUBUNIT"/>
    <property type="match status" value="1"/>
</dbReference>
<dbReference type="GO" id="GO:0030952">
    <property type="term" value="P:establishment or maintenance of cytoskeleton polarity"/>
    <property type="evidence" value="ECO:0007669"/>
    <property type="project" value="EnsemblFungi"/>
</dbReference>
<dbReference type="GO" id="GO:1990813">
    <property type="term" value="P:meiotic centromeric cohesion protection in anaphase I"/>
    <property type="evidence" value="ECO:0007669"/>
    <property type="project" value="EnsemblFungi"/>
</dbReference>
<dbReference type="RefSeq" id="XP_016642463.1">
    <property type="nucleotide sequence ID" value="XM_016788147.1"/>
</dbReference>
<feature type="repeat" description="HEAT" evidence="3">
    <location>
        <begin position="247"/>
        <end position="285"/>
    </location>
</feature>
<evidence type="ECO:0000313" key="6">
    <source>
        <dbReference type="EMBL" id="KEZ42664.1"/>
    </source>
</evidence>
<evidence type="ECO:0000256" key="1">
    <source>
        <dbReference type="ARBA" id="ARBA00022737"/>
    </source>
</evidence>
<dbReference type="GO" id="GO:0005935">
    <property type="term" value="C:cellular bud neck"/>
    <property type="evidence" value="ECO:0007669"/>
    <property type="project" value="EnsemblFungi"/>
</dbReference>
<dbReference type="InterPro" id="IPR054573">
    <property type="entry name" value="PP2A/SF3B1-like_HEAT"/>
</dbReference>
<dbReference type="GO" id="GO:0005634">
    <property type="term" value="C:nucleus"/>
    <property type="evidence" value="ECO:0007669"/>
    <property type="project" value="EnsemblFungi"/>
</dbReference>
<feature type="domain" description="Phosphatase PP2A regulatory subunit A/Splicing factor 3B subunit 1-like HEAT repeat" evidence="4">
    <location>
        <begin position="280"/>
        <end position="356"/>
    </location>
</feature>
<comment type="caution">
    <text evidence="6">The sequence shown here is derived from an EMBL/GenBank/DDBJ whole genome shotgun (WGS) entry which is preliminary data.</text>
</comment>
<name>A0A084G5Q2_PSEDA</name>
<dbReference type="InterPro" id="IPR011989">
    <property type="entry name" value="ARM-like"/>
</dbReference>
<feature type="repeat" description="HEAT" evidence="3">
    <location>
        <begin position="286"/>
        <end position="324"/>
    </location>
</feature>
<dbReference type="VEuPathDB" id="FungiDB:SAPIO_CDS5920"/>
<keyword evidence="1" id="KW-0677">Repeat</keyword>
<dbReference type="GO" id="GO:0007094">
    <property type="term" value="P:mitotic spindle assembly checkpoint signaling"/>
    <property type="evidence" value="ECO:0007669"/>
    <property type="project" value="EnsemblFungi"/>
</dbReference>
<dbReference type="GO" id="GO:0005829">
    <property type="term" value="C:cytosol"/>
    <property type="evidence" value="ECO:0007669"/>
    <property type="project" value="TreeGrafter"/>
</dbReference>
<feature type="domain" description="Phosphatase 2A Regulatory Subunit A helical" evidence="5">
    <location>
        <begin position="180"/>
        <end position="276"/>
    </location>
</feature>
<dbReference type="GO" id="GO:0031030">
    <property type="term" value="P:negative regulation of septation initiation signaling"/>
    <property type="evidence" value="ECO:0007669"/>
    <property type="project" value="EnsemblFungi"/>
</dbReference>
<feature type="repeat" description="HEAT" evidence="3">
    <location>
        <begin position="364"/>
        <end position="402"/>
    </location>
</feature>
<feature type="repeat" description="HEAT" evidence="3">
    <location>
        <begin position="90"/>
        <end position="128"/>
    </location>
</feature>
<feature type="repeat" description="HEAT" evidence="3">
    <location>
        <begin position="520"/>
        <end position="552"/>
    </location>
</feature>
<reference evidence="6 7" key="1">
    <citation type="journal article" date="2014" name="Genome Announc.">
        <title>Draft genome sequence of the pathogenic fungus Scedosporium apiospermum.</title>
        <authorList>
            <person name="Vandeputte P."/>
            <person name="Ghamrawi S."/>
            <person name="Rechenmann M."/>
            <person name="Iltis A."/>
            <person name="Giraud S."/>
            <person name="Fleury M."/>
            <person name="Thornton C."/>
            <person name="Delhaes L."/>
            <person name="Meyer W."/>
            <person name="Papon N."/>
            <person name="Bouchara J.P."/>
        </authorList>
    </citation>
    <scope>NUCLEOTIDE SEQUENCE [LARGE SCALE GENOMIC DNA]</scope>
    <source>
        <strain evidence="6 7">IHEM 14462</strain>
    </source>
</reference>
<dbReference type="AlphaFoldDB" id="A0A084G5Q2"/>
<dbReference type="GO" id="GO:0000775">
    <property type="term" value="C:chromosome, centromeric region"/>
    <property type="evidence" value="ECO:0007669"/>
    <property type="project" value="EnsemblFungi"/>
</dbReference>
<evidence type="ECO:0000256" key="2">
    <source>
        <dbReference type="ARBA" id="ARBA00038332"/>
    </source>
</evidence>
<dbReference type="GO" id="GO:0019888">
    <property type="term" value="F:protein phosphatase regulator activity"/>
    <property type="evidence" value="ECO:0007669"/>
    <property type="project" value="TreeGrafter"/>
</dbReference>
<dbReference type="SUPFAM" id="SSF48371">
    <property type="entry name" value="ARM repeat"/>
    <property type="match status" value="1"/>
</dbReference>
<dbReference type="OMA" id="NRVEAMQ"/>
<evidence type="ECO:0000259" key="5">
    <source>
        <dbReference type="Pfam" id="PF22956"/>
    </source>
</evidence>
<dbReference type="FunFam" id="1.25.10.10:FF:000011">
    <property type="entry name" value="Serine/threonine-protein phosphatase 2A regulatory subunit A alpha isoform"/>
    <property type="match status" value="1"/>
</dbReference>
<organism evidence="6 7">
    <name type="scientific">Pseudallescheria apiosperma</name>
    <name type="common">Scedosporium apiospermum</name>
    <dbReference type="NCBI Taxonomy" id="563466"/>
    <lineage>
        <taxon>Eukaryota</taxon>
        <taxon>Fungi</taxon>
        <taxon>Dikarya</taxon>
        <taxon>Ascomycota</taxon>
        <taxon>Pezizomycotina</taxon>
        <taxon>Sordariomycetes</taxon>
        <taxon>Hypocreomycetidae</taxon>
        <taxon>Microascales</taxon>
        <taxon>Microascaceae</taxon>
        <taxon>Scedosporium</taxon>
    </lineage>
</organism>
<sequence length="622" mass="69160">MADAQNPNDELYPIAVLMDELKHDDVLLRLNAIHRLSTIALALGPERTREELIPFLDESVDDEDEVLVALSEELGGFIEYVGGPQYGHVLLSPLENLASIEEPVVRDKAVESLNKICNDLSSEQIEEYFIPLTIRLSKADWFTSKVSGCGLYAAPYKKVSPPVQEQLHQQFGHLVHDETPMVRRQAATNLAKFVKEMPASVVVEEMIPLFQHLAQDEQDSVRLLTVEVLISIAEVVPKEQQASHGVLLTSLRNLIEDKAWRVRYMVADRFEKIAKAVDEEVVARDLVPAFVKLLKDNEAEVRTAIAGQIPGFCALVDRSVLLDTIMGSIEGLVSDTSQHVRAALGTQISGLAPILGKDATIEHLLPMFLSMLKDEFPDVRLHIISKLELVNQVIGIDLLSQSLLPAIVQLAEDKQWRVRLAIIEYIPLLASQLGVNFFNEKLSNLCMSWLGDTVFSIREAATVNLRKLTEVFGVDWANEAIIPKVMAMGNHPNYLYRMTTCFAISTLSPVVTMDVIAKSILPMLDKLAEDEIPNIRFNVAKTYGTISDILRRLPDQGTIYSLEKAGASFQPSPRGLELIQQRILPNLEKLQKDNDVDVCYFAVTAAQRATGQGEGDPMNTSP</sequence>
<dbReference type="PANTHER" id="PTHR10648:SF4">
    <property type="entry name" value="PROTEIN PHOSPHATASE 2 (FORMERLY 2A), REGULATORY SUBUNIT A, BETA ISOFORM-RELATED"/>
    <property type="match status" value="1"/>
</dbReference>
<feature type="repeat" description="HEAT" evidence="3">
    <location>
        <begin position="403"/>
        <end position="441"/>
    </location>
</feature>
<dbReference type="Gene3D" id="1.25.10.10">
    <property type="entry name" value="Leucine-rich Repeat Variant"/>
    <property type="match status" value="1"/>
</dbReference>
<evidence type="ECO:0000313" key="7">
    <source>
        <dbReference type="Proteomes" id="UP000028545"/>
    </source>
</evidence>
<dbReference type="GO" id="GO:0043332">
    <property type="term" value="C:mating projection tip"/>
    <property type="evidence" value="ECO:0007669"/>
    <property type="project" value="EnsemblFungi"/>
</dbReference>
<dbReference type="EMBL" id="JOWA01000099">
    <property type="protein sequence ID" value="KEZ42664.1"/>
    <property type="molecule type" value="Genomic_DNA"/>
</dbReference>
<dbReference type="Pfam" id="PF22956">
    <property type="entry name" value="VPS15-like_hel"/>
    <property type="match status" value="1"/>
</dbReference>
<dbReference type="Pfam" id="PF22646">
    <property type="entry name" value="PPP2R1A-like_HEAT"/>
    <property type="match status" value="1"/>
</dbReference>
<dbReference type="KEGG" id="sapo:SAPIO_CDS5920"/>
<dbReference type="HOGENOM" id="CLU_015533_2_1_1"/>
<dbReference type="GO" id="GO:0006417">
    <property type="term" value="P:regulation of translation"/>
    <property type="evidence" value="ECO:0007669"/>
    <property type="project" value="EnsemblFungi"/>
</dbReference>
<dbReference type="GeneID" id="27724992"/>
<dbReference type="GO" id="GO:0005934">
    <property type="term" value="C:cellular bud tip"/>
    <property type="evidence" value="ECO:0007669"/>
    <property type="project" value="EnsemblFungi"/>
</dbReference>
<dbReference type="PROSITE" id="PS50077">
    <property type="entry name" value="HEAT_REPEAT"/>
    <property type="match status" value="9"/>
</dbReference>
<dbReference type="OrthoDB" id="340346at2759"/>
<feature type="repeat" description="HEAT" evidence="3">
    <location>
        <begin position="13"/>
        <end position="51"/>
    </location>
</feature>
<feature type="repeat" description="HEAT" evidence="3">
    <location>
        <begin position="325"/>
        <end position="363"/>
    </location>
</feature>
<protein>
    <recommendedName>
        <fullName evidence="8">Protein phosphatase PP2A regulatory subunit A</fullName>
    </recommendedName>
</protein>
<feature type="repeat" description="HEAT" evidence="3">
    <location>
        <begin position="206"/>
        <end position="244"/>
    </location>
</feature>
<dbReference type="InterPro" id="IPR055231">
    <property type="entry name" value="2AA_helical"/>
</dbReference>
<dbReference type="InterPro" id="IPR016024">
    <property type="entry name" value="ARM-type_fold"/>
</dbReference>
<evidence type="ECO:0000256" key="3">
    <source>
        <dbReference type="PROSITE-ProRule" id="PRU00103"/>
    </source>
</evidence>
<dbReference type="GO" id="GO:0004722">
    <property type="term" value="F:protein serine/threonine phosphatase activity"/>
    <property type="evidence" value="ECO:0007669"/>
    <property type="project" value="EnsemblFungi"/>
</dbReference>
<comment type="similarity">
    <text evidence="2">Belongs to the phosphatase 2A regulatory subunit A family.</text>
</comment>
<dbReference type="GO" id="GO:0090443">
    <property type="term" value="C:FAR/SIN/STRIPAK complex"/>
    <property type="evidence" value="ECO:0007669"/>
    <property type="project" value="EnsemblFungi"/>
</dbReference>
<dbReference type="GO" id="GO:0110085">
    <property type="term" value="C:mitotic actomyosin contractile ring"/>
    <property type="evidence" value="ECO:0007669"/>
    <property type="project" value="EnsemblFungi"/>
</dbReference>
<accession>A0A084G5Q2</accession>
<dbReference type="InterPro" id="IPR051023">
    <property type="entry name" value="PP2A_Regulatory_Subunit_A"/>
</dbReference>
<dbReference type="GO" id="GO:0005816">
    <property type="term" value="C:spindle pole body"/>
    <property type="evidence" value="ECO:0007669"/>
    <property type="project" value="EnsemblFungi"/>
</dbReference>
<gene>
    <name evidence="6" type="ORF">SAPIO_CDS5920</name>
</gene>
<proteinExistence type="inferred from homology"/>